<keyword evidence="2" id="KW-0805">Transcription regulation</keyword>
<proteinExistence type="predicted"/>
<evidence type="ECO:0000259" key="4">
    <source>
        <dbReference type="Pfam" id="PF01628"/>
    </source>
</evidence>
<keyword evidence="3" id="KW-0804">Transcription</keyword>
<accession>A0A645JRA1</accession>
<dbReference type="SUPFAM" id="SSF55781">
    <property type="entry name" value="GAF domain-like"/>
    <property type="match status" value="1"/>
</dbReference>
<dbReference type="InterPro" id="IPR002571">
    <property type="entry name" value="HrcA"/>
</dbReference>
<organism evidence="5">
    <name type="scientific">bioreactor metagenome</name>
    <dbReference type="NCBI Taxonomy" id="1076179"/>
    <lineage>
        <taxon>unclassified sequences</taxon>
        <taxon>metagenomes</taxon>
        <taxon>ecological metagenomes</taxon>
    </lineage>
</organism>
<evidence type="ECO:0000313" key="5">
    <source>
        <dbReference type="EMBL" id="MPN62704.1"/>
    </source>
</evidence>
<dbReference type="AlphaFoldDB" id="A0A645JRA1"/>
<evidence type="ECO:0000256" key="2">
    <source>
        <dbReference type="ARBA" id="ARBA00023015"/>
    </source>
</evidence>
<evidence type="ECO:0000256" key="1">
    <source>
        <dbReference type="ARBA" id="ARBA00022491"/>
    </source>
</evidence>
<reference evidence="5" key="1">
    <citation type="submission" date="2019-08" db="EMBL/GenBank/DDBJ databases">
        <authorList>
            <person name="Kucharzyk K."/>
            <person name="Murdoch R.W."/>
            <person name="Higgins S."/>
            <person name="Loffler F."/>
        </authorList>
    </citation>
    <scope>NUCLEOTIDE SEQUENCE</scope>
</reference>
<dbReference type="Pfam" id="PF01628">
    <property type="entry name" value="HrcA"/>
    <property type="match status" value="1"/>
</dbReference>
<feature type="domain" description="Heat-inducible transcription repressor HrcA C-terminal" evidence="4">
    <location>
        <begin position="2"/>
        <end position="78"/>
    </location>
</feature>
<dbReference type="EMBL" id="VSSQ01141105">
    <property type="protein sequence ID" value="MPN62704.1"/>
    <property type="molecule type" value="Genomic_DNA"/>
</dbReference>
<evidence type="ECO:0000256" key="3">
    <source>
        <dbReference type="ARBA" id="ARBA00023163"/>
    </source>
</evidence>
<dbReference type="GO" id="GO:0045892">
    <property type="term" value="P:negative regulation of DNA-templated transcription"/>
    <property type="evidence" value="ECO:0007669"/>
    <property type="project" value="TreeGrafter"/>
</dbReference>
<keyword evidence="1" id="KW-0678">Repressor</keyword>
<comment type="caution">
    <text evidence="5">The sequence shown here is derived from an EMBL/GenBank/DDBJ whole genome shotgun (WGS) entry which is preliminary data.</text>
</comment>
<dbReference type="InterPro" id="IPR029016">
    <property type="entry name" value="GAF-like_dom_sf"/>
</dbReference>
<dbReference type="PANTHER" id="PTHR34824">
    <property type="entry name" value="HEAT-INDUCIBLE TRANSCRIPTION REPRESSOR HRCA"/>
    <property type="match status" value="1"/>
</dbReference>
<dbReference type="Gene3D" id="3.30.450.40">
    <property type="match status" value="1"/>
</dbReference>
<dbReference type="GO" id="GO:0003677">
    <property type="term" value="F:DNA binding"/>
    <property type="evidence" value="ECO:0007669"/>
    <property type="project" value="InterPro"/>
</dbReference>
<name>A0A645JRA1_9ZZZZ</name>
<dbReference type="InterPro" id="IPR021153">
    <property type="entry name" value="HrcA_C"/>
</dbReference>
<protein>
    <submittedName>
        <fullName evidence="5">Heat-inducible transcription repressor HrcA</fullName>
    </submittedName>
</protein>
<dbReference type="PANTHER" id="PTHR34824:SF1">
    <property type="entry name" value="HEAT-INDUCIBLE TRANSCRIPTION REPRESSOR HRCA"/>
    <property type="match status" value="1"/>
</dbReference>
<sequence length="106" mass="11713">MQKAKSLIQTLEDKESLKNLLTANTVDGDEVQIYIGNESGIEEMKDCSIITTSYKFADNITGTIGILGPTRMNYSQVVSVLNGMVKNIEVVVKNLNNQNDKEKNDS</sequence>
<gene>
    <name evidence="5" type="primary">hrcA_38</name>
    <name evidence="5" type="ORF">SDC9_210457</name>
</gene>